<dbReference type="AlphaFoldDB" id="A0A7X1W839"/>
<sequence>MAPRSFSAVNKVLGMSGLVLLSVMGNTAMADVAGTAPEAESVVDMLSEGTVSGSLRMRYYTDKNAYFA</sequence>
<feature type="signal peptide" evidence="1">
    <location>
        <begin position="1"/>
        <end position="30"/>
    </location>
</feature>
<name>A0A7X1W839_9PSED</name>
<evidence type="ECO:0000313" key="3">
    <source>
        <dbReference type="Proteomes" id="UP000441404"/>
    </source>
</evidence>
<dbReference type="Proteomes" id="UP000441404">
    <property type="component" value="Unassembled WGS sequence"/>
</dbReference>
<keyword evidence="1" id="KW-0732">Signal</keyword>
<accession>A0A7X1W839</accession>
<organism evidence="2 3">
    <name type="scientific">Pseudomonas helleri</name>
    <dbReference type="NCBI Taxonomy" id="1608996"/>
    <lineage>
        <taxon>Bacteria</taxon>
        <taxon>Pseudomonadati</taxon>
        <taxon>Pseudomonadota</taxon>
        <taxon>Gammaproteobacteria</taxon>
        <taxon>Pseudomonadales</taxon>
        <taxon>Pseudomonadaceae</taxon>
        <taxon>Pseudomonas</taxon>
    </lineage>
</organism>
<gene>
    <name evidence="2" type="ORF">GHO40_09090</name>
</gene>
<evidence type="ECO:0000313" key="2">
    <source>
        <dbReference type="EMBL" id="MQT46881.1"/>
    </source>
</evidence>
<proteinExistence type="predicted"/>
<dbReference type="EMBL" id="WIWJ01000013">
    <property type="protein sequence ID" value="MQT46881.1"/>
    <property type="molecule type" value="Genomic_DNA"/>
</dbReference>
<dbReference type="RefSeq" id="WP_153429585.1">
    <property type="nucleotide sequence ID" value="NZ_WIWJ01000013.1"/>
</dbReference>
<comment type="caution">
    <text evidence="2">The sequence shown here is derived from an EMBL/GenBank/DDBJ whole genome shotgun (WGS) entry which is preliminary data.</text>
</comment>
<reference evidence="2 3" key="1">
    <citation type="submission" date="2019-10" db="EMBL/GenBank/DDBJ databases">
        <title>Evaluation of single-gene subtyping targets for Pseudomonas.</title>
        <authorList>
            <person name="Reichler S.J."/>
            <person name="Orsi R.H."/>
            <person name="Wiedmann M."/>
            <person name="Martin N.H."/>
            <person name="Murphy S.I."/>
        </authorList>
    </citation>
    <scope>NUCLEOTIDE SEQUENCE [LARGE SCALE GENOMIC DNA]</scope>
    <source>
        <strain evidence="2 3">FSL R10-3257</strain>
    </source>
</reference>
<evidence type="ECO:0000256" key="1">
    <source>
        <dbReference type="SAM" id="SignalP"/>
    </source>
</evidence>
<protein>
    <submittedName>
        <fullName evidence="2">Uncharacterized protein</fullName>
    </submittedName>
</protein>
<feature type="chain" id="PRO_5031372913" evidence="1">
    <location>
        <begin position="31"/>
        <end position="68"/>
    </location>
</feature>